<keyword evidence="4 8" id="KW-0378">Hydrolase</keyword>
<protein>
    <recommendedName>
        <fullName evidence="1">bis(5'-nucleosyl)-tetraphosphatase (symmetrical)</fullName>
        <ecNumber evidence="1">3.6.1.41</ecNumber>
    </recommendedName>
</protein>
<dbReference type="CDD" id="cd00077">
    <property type="entry name" value="HDc"/>
    <property type="match status" value="1"/>
</dbReference>
<dbReference type="Pfam" id="PF01966">
    <property type="entry name" value="HD"/>
    <property type="match status" value="1"/>
</dbReference>
<keyword evidence="9" id="KW-1185">Reference proteome</keyword>
<reference evidence="8" key="1">
    <citation type="submission" date="2020-08" db="EMBL/GenBank/DDBJ databases">
        <title>Genome public.</title>
        <authorList>
            <person name="Liu C."/>
            <person name="Sun Q."/>
        </authorList>
    </citation>
    <scope>NUCLEOTIDE SEQUENCE</scope>
    <source>
        <strain evidence="8">NSJ-55</strain>
    </source>
</reference>
<gene>
    <name evidence="8" type="primary">yqeK</name>
    <name evidence="8" type="ORF">H8S37_02570</name>
</gene>
<dbReference type="Proteomes" id="UP000652477">
    <property type="component" value="Unassembled WGS sequence"/>
</dbReference>
<evidence type="ECO:0000256" key="1">
    <source>
        <dbReference type="ARBA" id="ARBA00012506"/>
    </source>
</evidence>
<organism evidence="8 9">
    <name type="scientific">Mediterraneibacter hominis</name>
    <dbReference type="NCBI Taxonomy" id="2763054"/>
    <lineage>
        <taxon>Bacteria</taxon>
        <taxon>Bacillati</taxon>
        <taxon>Bacillota</taxon>
        <taxon>Clostridia</taxon>
        <taxon>Lachnospirales</taxon>
        <taxon>Lachnospiraceae</taxon>
        <taxon>Mediterraneibacter</taxon>
    </lineage>
</organism>
<dbReference type="InterPro" id="IPR003607">
    <property type="entry name" value="HD/PDEase_dom"/>
</dbReference>
<dbReference type="InterPro" id="IPR006674">
    <property type="entry name" value="HD_domain"/>
</dbReference>
<sequence length="192" mass="21711">MDERYLEIQTLLKKNLKKERYEHTLGVMYTAASLAMCHSANLHQAMLAGLLHDCGKYGTSKEQIERCKEKEISLTDAERMMPSLVHAKLGAYLAEYEYGIADDEILSAIRFHTTGRPEMTLLEKIIYIADYIEPGRREIPGLSAIRAAAFHNIDRAVALSAKGTIEYLNTAGKPIDAMTIETYAYYKKEETK</sequence>
<keyword evidence="2" id="KW-0479">Metal-binding</keyword>
<feature type="domain" description="HD" evidence="7">
    <location>
        <begin position="20"/>
        <end position="135"/>
    </location>
</feature>
<name>A0A923LGQ6_9FIRM</name>
<comment type="catalytic activity">
    <reaction evidence="6">
        <text>P(1),P(4)-bis(5'-adenosyl) tetraphosphate + H2O = 2 ADP + 2 H(+)</text>
        <dbReference type="Rhea" id="RHEA:24252"/>
        <dbReference type="ChEBI" id="CHEBI:15377"/>
        <dbReference type="ChEBI" id="CHEBI:15378"/>
        <dbReference type="ChEBI" id="CHEBI:58141"/>
        <dbReference type="ChEBI" id="CHEBI:456216"/>
        <dbReference type="EC" id="3.6.1.41"/>
    </reaction>
</comment>
<dbReference type="GO" id="GO:0046872">
    <property type="term" value="F:metal ion binding"/>
    <property type="evidence" value="ECO:0007669"/>
    <property type="project" value="UniProtKB-KW"/>
</dbReference>
<proteinExistence type="predicted"/>
<dbReference type="PROSITE" id="PS51831">
    <property type="entry name" value="HD"/>
    <property type="match status" value="1"/>
</dbReference>
<dbReference type="NCBIfam" id="TIGR00277">
    <property type="entry name" value="HDIG"/>
    <property type="match status" value="1"/>
</dbReference>
<evidence type="ECO:0000256" key="4">
    <source>
        <dbReference type="ARBA" id="ARBA00022801"/>
    </source>
</evidence>
<dbReference type="RefSeq" id="WP_186874483.1">
    <property type="nucleotide sequence ID" value="NZ_JACOPF010000001.1"/>
</dbReference>
<evidence type="ECO:0000313" key="9">
    <source>
        <dbReference type="Proteomes" id="UP000652477"/>
    </source>
</evidence>
<dbReference type="EC" id="3.6.1.41" evidence="1"/>
<dbReference type="GO" id="GO:0000166">
    <property type="term" value="F:nucleotide binding"/>
    <property type="evidence" value="ECO:0007669"/>
    <property type="project" value="UniProtKB-KW"/>
</dbReference>
<dbReference type="AlphaFoldDB" id="A0A923LGQ6"/>
<comment type="caution">
    <text evidence="8">The sequence shown here is derived from an EMBL/GenBank/DDBJ whole genome shotgun (WGS) entry which is preliminary data.</text>
</comment>
<dbReference type="GO" id="GO:0008803">
    <property type="term" value="F:bis(5'-nucleosyl)-tetraphosphatase (symmetrical) activity"/>
    <property type="evidence" value="ECO:0007669"/>
    <property type="project" value="UniProtKB-EC"/>
</dbReference>
<dbReference type="InterPro" id="IPR005249">
    <property type="entry name" value="YqeK"/>
</dbReference>
<dbReference type="SMART" id="SM00471">
    <property type="entry name" value="HDc"/>
    <property type="match status" value="1"/>
</dbReference>
<evidence type="ECO:0000313" key="8">
    <source>
        <dbReference type="EMBL" id="MBC5687822.1"/>
    </source>
</evidence>
<dbReference type="PANTHER" id="PTHR35795">
    <property type="entry name" value="SLR1885 PROTEIN"/>
    <property type="match status" value="1"/>
</dbReference>
<dbReference type="InterPro" id="IPR006675">
    <property type="entry name" value="HDIG_dom"/>
</dbReference>
<evidence type="ECO:0000259" key="7">
    <source>
        <dbReference type="PROSITE" id="PS51831"/>
    </source>
</evidence>
<evidence type="ECO:0000256" key="3">
    <source>
        <dbReference type="ARBA" id="ARBA00022741"/>
    </source>
</evidence>
<dbReference type="Gene3D" id="1.10.3210.10">
    <property type="entry name" value="Hypothetical protein af1432"/>
    <property type="match status" value="1"/>
</dbReference>
<dbReference type="PANTHER" id="PTHR35795:SF1">
    <property type="entry name" value="BIS(5'-NUCLEOSYL)-TETRAPHOSPHATASE, SYMMETRICAL"/>
    <property type="match status" value="1"/>
</dbReference>
<accession>A0A923LGQ6</accession>
<dbReference type="InterPro" id="IPR051094">
    <property type="entry name" value="Diverse_Catalytic_Enzymes"/>
</dbReference>
<dbReference type="EMBL" id="JACOPF010000001">
    <property type="protein sequence ID" value="MBC5687822.1"/>
    <property type="molecule type" value="Genomic_DNA"/>
</dbReference>
<dbReference type="SUPFAM" id="SSF109604">
    <property type="entry name" value="HD-domain/PDEase-like"/>
    <property type="match status" value="1"/>
</dbReference>
<dbReference type="NCBIfam" id="TIGR00488">
    <property type="entry name" value="bis(5'-nucleosyl)-tetraphosphatase (symmetrical) YqeK"/>
    <property type="match status" value="1"/>
</dbReference>
<keyword evidence="3" id="KW-0547">Nucleotide-binding</keyword>
<evidence type="ECO:0000256" key="2">
    <source>
        <dbReference type="ARBA" id="ARBA00022723"/>
    </source>
</evidence>
<keyword evidence="5" id="KW-0408">Iron</keyword>
<evidence type="ECO:0000256" key="6">
    <source>
        <dbReference type="ARBA" id="ARBA00049417"/>
    </source>
</evidence>
<evidence type="ECO:0000256" key="5">
    <source>
        <dbReference type="ARBA" id="ARBA00023004"/>
    </source>
</evidence>